<organism evidence="1 2">
    <name type="scientific">Glutamicibacter soli</name>
    <dbReference type="NCBI Taxonomy" id="453836"/>
    <lineage>
        <taxon>Bacteria</taxon>
        <taxon>Bacillati</taxon>
        <taxon>Actinomycetota</taxon>
        <taxon>Actinomycetes</taxon>
        <taxon>Micrococcales</taxon>
        <taxon>Micrococcaceae</taxon>
        <taxon>Glutamicibacter</taxon>
    </lineage>
</organism>
<gene>
    <name evidence="1" type="ORF">C1H84_14185</name>
</gene>
<name>A0A365YC43_9MICC</name>
<protein>
    <submittedName>
        <fullName evidence="1">Uncharacterized protein</fullName>
    </submittedName>
</protein>
<evidence type="ECO:0000313" key="1">
    <source>
        <dbReference type="EMBL" id="RBL99573.1"/>
    </source>
</evidence>
<dbReference type="AlphaFoldDB" id="A0A365YC43"/>
<dbReference type="EMBL" id="POAF01000007">
    <property type="protein sequence ID" value="RBL99573.1"/>
    <property type="molecule type" value="Genomic_DNA"/>
</dbReference>
<proteinExistence type="predicted"/>
<keyword evidence="2" id="KW-1185">Reference proteome</keyword>
<reference evidence="1 2" key="1">
    <citation type="submission" date="2018-01" db="EMBL/GenBank/DDBJ databases">
        <title>Glutamicibacter soli strain NHPC-3 Whole genome sequence and assembly.</title>
        <authorList>
            <person name="Choudhury P."/>
            <person name="Gupta D."/>
            <person name="Sengupta K."/>
            <person name="Jawed A."/>
            <person name="Sultana N."/>
            <person name="Saha P."/>
        </authorList>
    </citation>
    <scope>NUCLEOTIDE SEQUENCE [LARGE SCALE GENOMIC DNA]</scope>
    <source>
        <strain evidence="1 2">NHPC-3</strain>
    </source>
</reference>
<comment type="caution">
    <text evidence="1">The sequence shown here is derived from an EMBL/GenBank/DDBJ whole genome shotgun (WGS) entry which is preliminary data.</text>
</comment>
<sequence length="115" mass="13271">MNCKVAKIEPQYFEGFFIDLLHLECTGDFDGTYTARAGYVWDIDENWPIAGDMIWGESFPEEPYIRSVLGLKFTTTVYPLEKNVYKTTVTKKSTTSKIWSKEKSKSLKQTLVVKK</sequence>
<evidence type="ECO:0000313" key="2">
    <source>
        <dbReference type="Proteomes" id="UP000252167"/>
    </source>
</evidence>
<accession>A0A365YC43</accession>
<dbReference type="Proteomes" id="UP000252167">
    <property type="component" value="Unassembled WGS sequence"/>
</dbReference>